<evidence type="ECO:0000259" key="2">
    <source>
        <dbReference type="Pfam" id="PF25273"/>
    </source>
</evidence>
<dbReference type="EMBL" id="HBIR01015644">
    <property type="protein sequence ID" value="CAE0540441.1"/>
    <property type="molecule type" value="Transcribed_RNA"/>
</dbReference>
<evidence type="ECO:0000313" key="3">
    <source>
        <dbReference type="EMBL" id="CAE0540441.1"/>
    </source>
</evidence>
<name>A0A7S3W8G2_EMIHU</name>
<evidence type="ECO:0000256" key="1">
    <source>
        <dbReference type="SAM" id="MobiDB-lite"/>
    </source>
</evidence>
<dbReference type="PANTHER" id="PTHR33153:SF3">
    <property type="entry name" value="TRAFFICKING PROTEIN PARTICLE COMPLEX SUBUNIT 11 DOMAIN-CONTAINING PROTEIN"/>
    <property type="match status" value="1"/>
</dbReference>
<protein>
    <recommendedName>
        <fullName evidence="2">DUF7869 domain-containing protein</fullName>
    </recommendedName>
</protein>
<reference evidence="3" key="1">
    <citation type="submission" date="2021-01" db="EMBL/GenBank/DDBJ databases">
        <authorList>
            <person name="Corre E."/>
            <person name="Pelletier E."/>
            <person name="Niang G."/>
            <person name="Scheremetjew M."/>
            <person name="Finn R."/>
            <person name="Kale V."/>
            <person name="Holt S."/>
            <person name="Cochrane G."/>
            <person name="Meng A."/>
            <person name="Brown T."/>
            <person name="Cohen L."/>
        </authorList>
    </citation>
    <scope>NUCLEOTIDE SEQUENCE</scope>
    <source>
        <strain evidence="3">379</strain>
    </source>
</reference>
<feature type="compositionally biased region" description="Low complexity" evidence="1">
    <location>
        <begin position="36"/>
        <end position="56"/>
    </location>
</feature>
<sequence>MDWSMWVYSGGAVGLPAPTPASGAAPAGTGTGTGTGSASDGGSRASGASSSGSEASRGGGETGDDRGSAVGADCSGDGGETSSSGGQISDGGGGGGSDPARPASAAAAAEMAVCSVAAAAGSSSAHVRRHEDNSTWGRRVQSSSFMDAALLHGRRVEAGGEMGPAHGKCTNEYLGNKCHHNLWGGPDEQASNYGAHLKRLSNMGFMGRSALVYETLSHSAIQEQHADGSYTGDVLLVYRAPNGRAVCRHTFLLIYPIGKSSLYSIESKVVRGESLHGNSDKASSVSDDSKWLTVIGWYQGYSDAVGDWVPHKGKHVVPRRELTDLYDEFVHAAGSSVACRYVWFCKCIRSAPEIEHIQMQQPTLNFQDCKQCVDDNTKVTSALKSKDAAKIVAAKAERAEHHREHRGERLCYQKRIGLSQQGLTSCVSLILDKWDSSTTTCPFFPRAPGGFWSSCQQEVLQLHVLGVLAHLPGGKRPFVYVFNDSIKGDANANIEGIRRTLVHLYSGDAKMPEVLYVQADNASDNKNWTLLAFFGMLVHHGYVREVQFSFLLVGHTHEDIDQLFSVLSKHFKSRHPQGLLTPQTFLSAVKEALQKHREPVVEEMQHVRDWIRFLRPHLVSPLPTGMQHATMPWDMNGDGSNSASATVTKSPHTFKISKRADGKEVLHYKELSADAIWLPGLPTDAPTYTNPEGILLFSAIDGPPRDPLASGVEVPFVELLSARAVEIAAAAAAGRQGPGGEGRR</sequence>
<dbReference type="PANTHER" id="PTHR33153">
    <property type="entry name" value="MYND-TYPE DOMAIN-CONTAINING PROTEIN"/>
    <property type="match status" value="1"/>
</dbReference>
<dbReference type="Pfam" id="PF25273">
    <property type="entry name" value="DUF7869"/>
    <property type="match status" value="1"/>
</dbReference>
<feature type="region of interest" description="Disordered" evidence="1">
    <location>
        <begin position="1"/>
        <end position="104"/>
    </location>
</feature>
<organism evidence="3">
    <name type="scientific">Emiliania huxleyi</name>
    <name type="common">Coccolithophore</name>
    <name type="synonym">Pontosphaera huxleyi</name>
    <dbReference type="NCBI Taxonomy" id="2903"/>
    <lineage>
        <taxon>Eukaryota</taxon>
        <taxon>Haptista</taxon>
        <taxon>Haptophyta</taxon>
        <taxon>Prymnesiophyceae</taxon>
        <taxon>Isochrysidales</taxon>
        <taxon>Noelaerhabdaceae</taxon>
        <taxon>Emiliania</taxon>
    </lineage>
</organism>
<feature type="compositionally biased region" description="Gly residues" evidence="1">
    <location>
        <begin position="88"/>
        <end position="97"/>
    </location>
</feature>
<gene>
    <name evidence="3" type="ORF">EHUX00137_LOCUS11626</name>
</gene>
<accession>A0A7S3W8G2</accession>
<proteinExistence type="predicted"/>
<feature type="domain" description="DUF7869" evidence="2">
    <location>
        <begin position="455"/>
        <end position="619"/>
    </location>
</feature>
<dbReference type="AlphaFoldDB" id="A0A7S3W8G2"/>
<feature type="region of interest" description="Disordered" evidence="1">
    <location>
        <begin position="120"/>
        <end position="140"/>
    </location>
</feature>
<dbReference type="InterPro" id="IPR057191">
    <property type="entry name" value="DUF7869"/>
</dbReference>